<dbReference type="PATRIC" id="fig|1380772.3.peg.2265"/>
<accession>V8AME5</accession>
<proteinExistence type="predicted"/>
<evidence type="ECO:0000313" key="2">
    <source>
        <dbReference type="Proteomes" id="UP000018692"/>
    </source>
</evidence>
<gene>
    <name evidence="1" type="ORF">N568_0111880</name>
</gene>
<evidence type="ECO:0008006" key="3">
    <source>
        <dbReference type="Google" id="ProtNLM"/>
    </source>
</evidence>
<name>V8AME5_9LACT</name>
<sequence>MLEDDKQESKQEALQRAVDEIREKFDFTAIQKASALAAGSRVLERHKMIGGHAAAGGESI</sequence>
<organism evidence="1 2">
    <name type="scientific">Lactococcus garvieae TRF1</name>
    <dbReference type="NCBI Taxonomy" id="1380772"/>
    <lineage>
        <taxon>Bacteria</taxon>
        <taxon>Bacillati</taxon>
        <taxon>Bacillota</taxon>
        <taxon>Bacilli</taxon>
        <taxon>Lactobacillales</taxon>
        <taxon>Streptococcaceae</taxon>
        <taxon>Lactococcus</taxon>
    </lineage>
</organism>
<reference evidence="1 2" key="1">
    <citation type="submission" date="2013-07" db="EMBL/GenBank/DDBJ databases">
        <title>Isolation of Lactococcus garvieae strain TRF1 from the fecal material of a timber rattlesnake.</title>
        <authorList>
            <person name="McLaughlin R.W."/>
            <person name="Cochran P.A."/>
            <person name="Dowd S.E."/>
        </authorList>
    </citation>
    <scope>NUCLEOTIDE SEQUENCE [LARGE SCALE GENOMIC DNA]</scope>
    <source>
        <strain evidence="1 2">TRF1</strain>
    </source>
</reference>
<dbReference type="AlphaFoldDB" id="V8AME5"/>
<dbReference type="EMBL" id="AVFE01000078">
    <property type="protein sequence ID" value="ETD03722.1"/>
    <property type="molecule type" value="Genomic_DNA"/>
</dbReference>
<comment type="caution">
    <text evidence="1">The sequence shown here is derived from an EMBL/GenBank/DDBJ whole genome shotgun (WGS) entry which is preliminary data.</text>
</comment>
<dbReference type="Proteomes" id="UP000018692">
    <property type="component" value="Unassembled WGS sequence"/>
</dbReference>
<protein>
    <recommendedName>
        <fullName evidence="3">DNA polymerase Y-family little finger domain-containing protein</fullName>
    </recommendedName>
</protein>
<evidence type="ECO:0000313" key="1">
    <source>
        <dbReference type="EMBL" id="ETD03722.1"/>
    </source>
</evidence>